<feature type="domain" description="OSBS enolase-like N-terminal" evidence="4">
    <location>
        <begin position="1"/>
        <end position="93"/>
    </location>
</feature>
<evidence type="ECO:0000259" key="4">
    <source>
        <dbReference type="Pfam" id="PF21508"/>
    </source>
</evidence>
<dbReference type="GO" id="GO:0046872">
    <property type="term" value="F:metal ion binding"/>
    <property type="evidence" value="ECO:0007669"/>
    <property type="project" value="UniProtKB-KW"/>
</dbReference>
<dbReference type="PANTHER" id="PTHR48073:SF2">
    <property type="entry name" value="O-SUCCINYLBENZOATE SYNTHASE"/>
    <property type="match status" value="1"/>
</dbReference>
<evidence type="ECO:0000256" key="2">
    <source>
        <dbReference type="ARBA" id="ARBA00022842"/>
    </source>
</evidence>
<dbReference type="Gene3D" id="3.30.390.10">
    <property type="entry name" value="Enolase-like, N-terminal domain"/>
    <property type="match status" value="1"/>
</dbReference>
<organism evidence="5 6">
    <name type="scientific">Citrobacter koseri</name>
    <name type="common">Citrobacter diversus</name>
    <dbReference type="NCBI Taxonomy" id="545"/>
    <lineage>
        <taxon>Bacteria</taxon>
        <taxon>Pseudomonadati</taxon>
        <taxon>Pseudomonadota</taxon>
        <taxon>Gammaproteobacteria</taxon>
        <taxon>Enterobacterales</taxon>
        <taxon>Enterobacteriaceae</taxon>
        <taxon>Citrobacter</taxon>
    </lineage>
</organism>
<evidence type="ECO:0000313" key="6">
    <source>
        <dbReference type="Proteomes" id="UP000270272"/>
    </source>
</evidence>
<accession>A0A447UIC7</accession>
<protein>
    <submittedName>
        <fullName evidence="5">O-succinylbenzoate synthase</fullName>
        <ecNumber evidence="5">4.2.1.113</ecNumber>
    </submittedName>
</protein>
<dbReference type="PANTHER" id="PTHR48073">
    <property type="entry name" value="O-SUCCINYLBENZOATE SYNTHASE-RELATED"/>
    <property type="match status" value="1"/>
</dbReference>
<evidence type="ECO:0000313" key="5">
    <source>
        <dbReference type="EMBL" id="VEB86566.1"/>
    </source>
</evidence>
<dbReference type="SUPFAM" id="SSF54826">
    <property type="entry name" value="Enolase N-terminal domain-like"/>
    <property type="match status" value="1"/>
</dbReference>
<dbReference type="Proteomes" id="UP000270272">
    <property type="component" value="Chromosome"/>
</dbReference>
<sequence length="122" mass="13205">MRSAQVYRWQIPMDAGVVLRDRRLKTRDGLYVRLCDGEREGWGEISPLPGFSQETLEEAQAALLDWVNGWLQGQSTLPEVPSVAFGVSCALAEAAGDVARGGGLPRRAAVYGRSRRSGATTG</sequence>
<dbReference type="InterPro" id="IPR041338">
    <property type="entry name" value="OSBS_N"/>
</dbReference>
<dbReference type="Pfam" id="PF21508">
    <property type="entry name" value="MenC_N"/>
    <property type="match status" value="1"/>
</dbReference>
<keyword evidence="1" id="KW-0479">Metal-binding</keyword>
<dbReference type="InterPro" id="IPR029017">
    <property type="entry name" value="Enolase-like_N"/>
</dbReference>
<reference evidence="5 6" key="1">
    <citation type="submission" date="2018-12" db="EMBL/GenBank/DDBJ databases">
        <authorList>
            <consortium name="Pathogen Informatics"/>
        </authorList>
    </citation>
    <scope>NUCLEOTIDE SEQUENCE [LARGE SCALE GENOMIC DNA]</scope>
    <source>
        <strain evidence="5 6">NCTC11075</strain>
    </source>
</reference>
<dbReference type="GO" id="GO:0043748">
    <property type="term" value="F:O-succinylbenzoate synthase activity"/>
    <property type="evidence" value="ECO:0007669"/>
    <property type="project" value="UniProtKB-EC"/>
</dbReference>
<dbReference type="EMBL" id="LR134204">
    <property type="protein sequence ID" value="VEB86566.1"/>
    <property type="molecule type" value="Genomic_DNA"/>
</dbReference>
<keyword evidence="3 5" id="KW-0456">Lyase</keyword>
<dbReference type="EC" id="4.2.1.113" evidence="5"/>
<keyword evidence="2" id="KW-0460">Magnesium</keyword>
<dbReference type="AlphaFoldDB" id="A0A447UIC7"/>
<evidence type="ECO:0000256" key="1">
    <source>
        <dbReference type="ARBA" id="ARBA00022723"/>
    </source>
</evidence>
<evidence type="ECO:0000256" key="3">
    <source>
        <dbReference type="ARBA" id="ARBA00023239"/>
    </source>
</evidence>
<proteinExistence type="predicted"/>
<name>A0A447UIC7_CITKO</name>
<gene>
    <name evidence="5" type="primary">menC_2</name>
    <name evidence="5" type="ORF">NCTC11075_01172</name>
</gene>